<name>A0AAU7DK71_9BACT</name>
<dbReference type="PANTHER" id="PTHR10579">
    <property type="entry name" value="CALCIUM-ACTIVATED CHLORIDE CHANNEL REGULATOR"/>
    <property type="match status" value="1"/>
</dbReference>
<organism evidence="2">
    <name type="scientific">Telmatobacter sp. DSM 110680</name>
    <dbReference type="NCBI Taxonomy" id="3036704"/>
    <lineage>
        <taxon>Bacteria</taxon>
        <taxon>Pseudomonadati</taxon>
        <taxon>Acidobacteriota</taxon>
        <taxon>Terriglobia</taxon>
        <taxon>Terriglobales</taxon>
        <taxon>Acidobacteriaceae</taxon>
        <taxon>Telmatobacter</taxon>
    </lineage>
</organism>
<feature type="domain" description="VWFA" evidence="1">
    <location>
        <begin position="47"/>
        <end position="219"/>
    </location>
</feature>
<dbReference type="AlphaFoldDB" id="A0AAU7DK71"/>
<dbReference type="SMART" id="SM00327">
    <property type="entry name" value="VWA"/>
    <property type="match status" value="1"/>
</dbReference>
<evidence type="ECO:0000313" key="2">
    <source>
        <dbReference type="EMBL" id="XBH18025.1"/>
    </source>
</evidence>
<gene>
    <name evidence="2" type="ORF">P8935_01535</name>
</gene>
<reference evidence="2" key="1">
    <citation type="submission" date="2023-03" db="EMBL/GenBank/DDBJ databases">
        <title>Edaphobacter sp.</title>
        <authorList>
            <person name="Huber K.J."/>
            <person name="Papendorf J."/>
            <person name="Pilke C."/>
            <person name="Bunk B."/>
            <person name="Sproeer C."/>
            <person name="Pester M."/>
        </authorList>
    </citation>
    <scope>NUCLEOTIDE SEQUENCE</scope>
    <source>
        <strain evidence="2">DSM 110680</strain>
    </source>
</reference>
<dbReference type="PROSITE" id="PS50234">
    <property type="entry name" value="VWFA"/>
    <property type="match status" value="1"/>
</dbReference>
<accession>A0AAU7DK71</accession>
<protein>
    <submittedName>
        <fullName evidence="2">VWA domain-containing protein</fullName>
    </submittedName>
</protein>
<evidence type="ECO:0000259" key="1">
    <source>
        <dbReference type="PROSITE" id="PS50234"/>
    </source>
</evidence>
<dbReference type="EMBL" id="CP121196">
    <property type="protein sequence ID" value="XBH18025.1"/>
    <property type="molecule type" value="Genomic_DNA"/>
</dbReference>
<dbReference type="InterPro" id="IPR036465">
    <property type="entry name" value="vWFA_dom_sf"/>
</dbReference>
<dbReference type="InterPro" id="IPR021109">
    <property type="entry name" value="Peptidase_aspartic_dom_sf"/>
</dbReference>
<proteinExistence type="predicted"/>
<dbReference type="InterPro" id="IPR002035">
    <property type="entry name" value="VWF_A"/>
</dbReference>
<dbReference type="PANTHER" id="PTHR10579:SF43">
    <property type="entry name" value="ZINC FINGER (C3HC4-TYPE RING FINGER) FAMILY PROTEIN"/>
    <property type="match status" value="1"/>
</dbReference>
<sequence length="675" mass="73543">MSNGFDLSLTAARPALLADRDNTVDVLIRVQAPDAPKSGLPDRPRLNLAIVIDRSGSMQGEPLHEAKRAAGFIIDSLKATDRASVVSYDDTVRVVAESRHVENKAYFKNAVSQIQSGGSTNLHGGWLKGAEEAAGHLDPECNSRVLLLSDGQANHGETNVDEIATQCAKLADNGVTTSTYGLGHSFNEELMVAMARSGRGNNYYSEAAESLLERFHEEFSLLSSLCARNVRLLLTPLPGIRCEMLNLYEAGKDGSWRLPDLVYDGEAWAAVRLHIDAKSLPVVGEMLALLQASVVYLDLDGAECQIPETWLTLPVLTEEKFHATPKNGDVIRRATEAEAAQLQEFASKAAKRRDWGQVNRLLATAREMAAHSPWLAEIVANLETLAAQQNDVLFSKEAQYGARSMGSRLRSKTEFAANFADSAVPSYLQRKVRQGASGHYGQPLEGEKYQLELFDNYPVALIDGKRVLLDTGSPFSVGNGDRFEIAGQPFRFQGQLGVTTDKLSQWMNTQIDALLGTDVLSKFVVALDWWNSTVTFSPQGSKLLGEDLPVEQLMGTPVLKLRTTAGKCKALFDTGAKLCYMPRSAVADLFPVNHVRDFHVMGGPFETDVYEVDVKIAQHSFIANCGVLPEALASLVGKATGIEWVIGTDLLRQGAIGLDLRHNHVTASWQPAGTP</sequence>
<dbReference type="Gene3D" id="3.40.50.410">
    <property type="entry name" value="von Willebrand factor, type A domain"/>
    <property type="match status" value="1"/>
</dbReference>
<dbReference type="InterPro" id="IPR051266">
    <property type="entry name" value="CLCR"/>
</dbReference>
<dbReference type="Gene3D" id="2.40.70.10">
    <property type="entry name" value="Acid Proteases"/>
    <property type="match status" value="1"/>
</dbReference>
<dbReference type="Pfam" id="PF00092">
    <property type="entry name" value="VWA"/>
    <property type="match status" value="1"/>
</dbReference>
<dbReference type="SUPFAM" id="SSF53300">
    <property type="entry name" value="vWA-like"/>
    <property type="match status" value="1"/>
</dbReference>
<dbReference type="RefSeq" id="WP_348263251.1">
    <property type="nucleotide sequence ID" value="NZ_CP121196.1"/>
</dbReference>